<dbReference type="InterPro" id="IPR013221">
    <property type="entry name" value="Mur_ligase_cen"/>
</dbReference>
<dbReference type="GO" id="GO:0008764">
    <property type="term" value="F:UDP-N-acetylmuramoylalanine-D-glutamate ligase activity"/>
    <property type="evidence" value="ECO:0007669"/>
    <property type="project" value="UniProtKB-UniRule"/>
</dbReference>
<dbReference type="GO" id="GO:0009252">
    <property type="term" value="P:peptidoglycan biosynthetic process"/>
    <property type="evidence" value="ECO:0007669"/>
    <property type="project" value="UniProtKB-UniRule"/>
</dbReference>
<dbReference type="Pfam" id="PF21799">
    <property type="entry name" value="MurD-like_N"/>
    <property type="match status" value="1"/>
</dbReference>
<keyword evidence="7 8" id="KW-0132">Cell division</keyword>
<keyword evidence="3 7" id="KW-0963">Cytoplasm</keyword>
<organism evidence="11 12">
    <name type="scientific">Candidatus Buchananbacteria bacterium RIFCSPHIGHO2_02_FULL_56_16</name>
    <dbReference type="NCBI Taxonomy" id="1797542"/>
    <lineage>
        <taxon>Bacteria</taxon>
        <taxon>Candidatus Buchananiibacteriota</taxon>
    </lineage>
</organism>
<gene>
    <name evidence="7" type="primary">murD</name>
    <name evidence="11" type="ORF">A3J59_00020</name>
</gene>
<dbReference type="AlphaFoldDB" id="A0A1G1YCH7"/>
<evidence type="ECO:0000256" key="3">
    <source>
        <dbReference type="ARBA" id="ARBA00022490"/>
    </source>
</evidence>
<dbReference type="Proteomes" id="UP000177310">
    <property type="component" value="Unassembled WGS sequence"/>
</dbReference>
<comment type="catalytic activity">
    <reaction evidence="7 8">
        <text>UDP-N-acetyl-alpha-D-muramoyl-L-alanine + D-glutamate + ATP = UDP-N-acetyl-alpha-D-muramoyl-L-alanyl-D-glutamate + ADP + phosphate + H(+)</text>
        <dbReference type="Rhea" id="RHEA:16429"/>
        <dbReference type="ChEBI" id="CHEBI:15378"/>
        <dbReference type="ChEBI" id="CHEBI:29986"/>
        <dbReference type="ChEBI" id="CHEBI:30616"/>
        <dbReference type="ChEBI" id="CHEBI:43474"/>
        <dbReference type="ChEBI" id="CHEBI:83898"/>
        <dbReference type="ChEBI" id="CHEBI:83900"/>
        <dbReference type="ChEBI" id="CHEBI:456216"/>
        <dbReference type="EC" id="6.3.2.9"/>
    </reaction>
</comment>
<dbReference type="GO" id="GO:0008360">
    <property type="term" value="P:regulation of cell shape"/>
    <property type="evidence" value="ECO:0007669"/>
    <property type="project" value="UniProtKB-KW"/>
</dbReference>
<dbReference type="NCBIfam" id="TIGR01087">
    <property type="entry name" value="murD"/>
    <property type="match status" value="1"/>
</dbReference>
<dbReference type="EMBL" id="MHIL01000037">
    <property type="protein sequence ID" value="OGY49989.1"/>
    <property type="molecule type" value="Genomic_DNA"/>
</dbReference>
<dbReference type="InterPro" id="IPR036565">
    <property type="entry name" value="Mur-like_cat_sf"/>
</dbReference>
<evidence type="ECO:0000259" key="9">
    <source>
        <dbReference type="Pfam" id="PF02875"/>
    </source>
</evidence>
<evidence type="ECO:0000313" key="11">
    <source>
        <dbReference type="EMBL" id="OGY49989.1"/>
    </source>
</evidence>
<dbReference type="InterPro" id="IPR005762">
    <property type="entry name" value="MurD"/>
</dbReference>
<dbReference type="UniPathway" id="UPA00219"/>
<dbReference type="SUPFAM" id="SSF53623">
    <property type="entry name" value="MurD-like peptide ligases, catalytic domain"/>
    <property type="match status" value="1"/>
</dbReference>
<evidence type="ECO:0000256" key="8">
    <source>
        <dbReference type="RuleBase" id="RU003664"/>
    </source>
</evidence>
<comment type="function">
    <text evidence="7 8">Cell wall formation. Catalyzes the addition of glutamate to the nucleotide precursor UDP-N-acetylmuramoyl-L-alanine (UMA).</text>
</comment>
<sequence>MKKNGLRNKKVLVMGLGLHGGGLATVRWLVKHGARVTVTDVKTNRQLEPSLRQLPATERRRVRFRLGRHRISDFQTTTTVIQNPGVPRSSIYLRAARRAGATIENDASLFFSRCPAPIVGVTGTRGKSTTASLIAAFLAAGKQRVWLAGLPQQPLLGMLDRIRPKDIAVLELSSWQLEVLGSHRRSPQIAVLTNFYPDHLNRYPTMGSYLAAKKHIFAHQPPTDLAIINRDNPTTKTVGAQVRGRRLWFSKKQFANQNGCFVSRGTVWFRQNGRQTPLFTTADIRLPGEHNLENVLAAACVAAALGVSSRQLKAVVKRFHGLDSRLQTVTRRAGVTYVNDTAATTPQATIAALRTVSGRVVLIAGGASKKIPAAEYQALAKLIAAACKAVVLFAGPGSELIIRALRTVRFTPLVTEVPTMVEAVSIAASLSERGDVVLLSPASASFGLFTNEFDRGTQFEAAVKTL</sequence>
<dbReference type="GO" id="GO:0071555">
    <property type="term" value="P:cell wall organization"/>
    <property type="evidence" value="ECO:0007669"/>
    <property type="project" value="UniProtKB-KW"/>
</dbReference>
<dbReference type="GO" id="GO:0005737">
    <property type="term" value="C:cytoplasm"/>
    <property type="evidence" value="ECO:0007669"/>
    <property type="project" value="UniProtKB-SubCell"/>
</dbReference>
<dbReference type="Gene3D" id="3.40.1190.10">
    <property type="entry name" value="Mur-like, catalytic domain"/>
    <property type="match status" value="1"/>
</dbReference>
<reference evidence="11 12" key="1">
    <citation type="journal article" date="2016" name="Nat. Commun.">
        <title>Thousands of microbial genomes shed light on interconnected biogeochemical processes in an aquifer system.</title>
        <authorList>
            <person name="Anantharaman K."/>
            <person name="Brown C.T."/>
            <person name="Hug L.A."/>
            <person name="Sharon I."/>
            <person name="Castelle C.J."/>
            <person name="Probst A.J."/>
            <person name="Thomas B.C."/>
            <person name="Singh A."/>
            <person name="Wilkins M.J."/>
            <person name="Karaoz U."/>
            <person name="Brodie E.L."/>
            <person name="Williams K.H."/>
            <person name="Hubbard S.S."/>
            <person name="Banfield J.F."/>
        </authorList>
    </citation>
    <scope>NUCLEOTIDE SEQUENCE [LARGE SCALE GENOMIC DNA]</scope>
</reference>
<keyword evidence="7 8" id="KW-0131">Cell cycle</keyword>
<dbReference type="Gene3D" id="3.90.190.20">
    <property type="entry name" value="Mur ligase, C-terminal domain"/>
    <property type="match status" value="1"/>
</dbReference>
<evidence type="ECO:0000259" key="10">
    <source>
        <dbReference type="Pfam" id="PF08245"/>
    </source>
</evidence>
<feature type="domain" description="Mur ligase C-terminal" evidence="9">
    <location>
        <begin position="325"/>
        <end position="442"/>
    </location>
</feature>
<keyword evidence="5 7" id="KW-0547">Nucleotide-binding</keyword>
<dbReference type="STRING" id="1797542.A3J59_00020"/>
<dbReference type="HAMAP" id="MF_00639">
    <property type="entry name" value="MurD"/>
    <property type="match status" value="1"/>
</dbReference>
<keyword evidence="7 8" id="KW-0573">Peptidoglycan synthesis</keyword>
<dbReference type="SUPFAM" id="SSF51984">
    <property type="entry name" value="MurCD N-terminal domain"/>
    <property type="match status" value="1"/>
</dbReference>
<evidence type="ECO:0000256" key="5">
    <source>
        <dbReference type="ARBA" id="ARBA00022741"/>
    </source>
</evidence>
<dbReference type="Gene3D" id="3.40.50.720">
    <property type="entry name" value="NAD(P)-binding Rossmann-like Domain"/>
    <property type="match status" value="1"/>
</dbReference>
<dbReference type="PANTHER" id="PTHR43692:SF1">
    <property type="entry name" value="UDP-N-ACETYLMURAMOYLALANINE--D-GLUTAMATE LIGASE"/>
    <property type="match status" value="1"/>
</dbReference>
<comment type="subcellular location">
    <subcellularLocation>
        <location evidence="1 7 8">Cytoplasm</location>
    </subcellularLocation>
</comment>
<comment type="caution">
    <text evidence="11">The sequence shown here is derived from an EMBL/GenBank/DDBJ whole genome shotgun (WGS) entry which is preliminary data.</text>
</comment>
<dbReference type="Pfam" id="PF08245">
    <property type="entry name" value="Mur_ligase_M"/>
    <property type="match status" value="1"/>
</dbReference>
<keyword evidence="7 8" id="KW-0961">Cell wall biogenesis/degradation</keyword>
<name>A0A1G1YCH7_9BACT</name>
<evidence type="ECO:0000256" key="1">
    <source>
        <dbReference type="ARBA" id="ARBA00004496"/>
    </source>
</evidence>
<keyword evidence="7 8" id="KW-0133">Cell shape</keyword>
<feature type="binding site" evidence="7">
    <location>
        <begin position="123"/>
        <end position="129"/>
    </location>
    <ligand>
        <name>ATP</name>
        <dbReference type="ChEBI" id="CHEBI:30616"/>
    </ligand>
</feature>
<dbReference type="PANTHER" id="PTHR43692">
    <property type="entry name" value="UDP-N-ACETYLMURAMOYLALANINE--D-GLUTAMATE LIGASE"/>
    <property type="match status" value="1"/>
</dbReference>
<evidence type="ECO:0000256" key="7">
    <source>
        <dbReference type="HAMAP-Rule" id="MF_00639"/>
    </source>
</evidence>
<evidence type="ECO:0000256" key="6">
    <source>
        <dbReference type="ARBA" id="ARBA00022840"/>
    </source>
</evidence>
<evidence type="ECO:0000256" key="4">
    <source>
        <dbReference type="ARBA" id="ARBA00022598"/>
    </source>
</evidence>
<dbReference type="InterPro" id="IPR004101">
    <property type="entry name" value="Mur_ligase_C"/>
</dbReference>
<dbReference type="GO" id="GO:0051301">
    <property type="term" value="P:cell division"/>
    <property type="evidence" value="ECO:0007669"/>
    <property type="project" value="UniProtKB-KW"/>
</dbReference>
<keyword evidence="6 7" id="KW-0067">ATP-binding</keyword>
<keyword evidence="4 7" id="KW-0436">Ligase</keyword>
<feature type="domain" description="Mur ligase central" evidence="10">
    <location>
        <begin position="121"/>
        <end position="302"/>
    </location>
</feature>
<dbReference type="GO" id="GO:0005524">
    <property type="term" value="F:ATP binding"/>
    <property type="evidence" value="ECO:0007669"/>
    <property type="project" value="UniProtKB-UniRule"/>
</dbReference>
<proteinExistence type="inferred from homology"/>
<dbReference type="SUPFAM" id="SSF53244">
    <property type="entry name" value="MurD-like peptide ligases, peptide-binding domain"/>
    <property type="match status" value="1"/>
</dbReference>
<protein>
    <recommendedName>
        <fullName evidence="7 8">UDP-N-acetylmuramoylalanine--D-glutamate ligase</fullName>
        <ecNumber evidence="7 8">6.3.2.9</ecNumber>
    </recommendedName>
    <alternativeName>
        <fullName evidence="7">D-glutamic acid-adding enzyme</fullName>
    </alternativeName>
    <alternativeName>
        <fullName evidence="7">UDP-N-acetylmuramoyl-L-alanyl-D-glutamate synthetase</fullName>
    </alternativeName>
</protein>
<dbReference type="InterPro" id="IPR036615">
    <property type="entry name" value="Mur_ligase_C_dom_sf"/>
</dbReference>
<accession>A0A1G1YCH7</accession>
<comment type="pathway">
    <text evidence="2 7 8">Cell wall biogenesis; peptidoglycan biosynthesis.</text>
</comment>
<dbReference type="Pfam" id="PF02875">
    <property type="entry name" value="Mur_ligase_C"/>
    <property type="match status" value="1"/>
</dbReference>
<evidence type="ECO:0000256" key="2">
    <source>
        <dbReference type="ARBA" id="ARBA00004752"/>
    </source>
</evidence>
<dbReference type="EC" id="6.3.2.9" evidence="7 8"/>
<evidence type="ECO:0000313" key="12">
    <source>
        <dbReference type="Proteomes" id="UP000177310"/>
    </source>
</evidence>
<comment type="similarity">
    <text evidence="7">Belongs to the MurCDEF family.</text>
</comment>